<sequence>MKKSISLLMFLFALMFSNLNANEMFQTVEPKDATLVKTDSSKEFCNVCGMHLTKYYKTNHVTEFKNGHKEQYCSIHCQAEIYRDYKNKIKTIQVVDTNSLKLIDATKAFYVVGSSKEGTMSPISKYAFLSKDEAIKFQKEFGGTIHNFEETMNIALKDLPNDNKILDEKRVPMAKKGKKIFESMCDISKMKDFNSIGEAKQYLIDNNVCKNLDSQMLQAVSIYLYNPSAASEKSKMLNVPQDAKCPVCGMFVSKYPKWAAQIKTKDGHNHYFDGVKDMMKFYFEPSKYGHNHTKDELNDITVTDYYSLESINGKDAYFVIGSNVYGPMGEELIPFKNESQAKKFMEDHFGKKVLKFEELKKEMLF</sequence>
<dbReference type="Pfam" id="PF05573">
    <property type="entry name" value="NosL"/>
    <property type="match status" value="2"/>
</dbReference>
<organism evidence="3 5">
    <name type="scientific">Arcobacter ellisii</name>
    <dbReference type="NCBI Taxonomy" id="913109"/>
    <lineage>
        <taxon>Bacteria</taxon>
        <taxon>Pseudomonadati</taxon>
        <taxon>Campylobacterota</taxon>
        <taxon>Epsilonproteobacteria</taxon>
        <taxon>Campylobacterales</taxon>
        <taxon>Arcobacteraceae</taxon>
        <taxon>Arcobacter</taxon>
    </lineage>
</organism>
<dbReference type="PANTHER" id="PTHR41247">
    <property type="entry name" value="HTH-TYPE TRANSCRIPTIONAL REPRESSOR YCNK"/>
    <property type="match status" value="1"/>
</dbReference>
<dbReference type="SUPFAM" id="SSF160387">
    <property type="entry name" value="NosL/MerB-like"/>
    <property type="match status" value="2"/>
</dbReference>
<reference evidence="3 5" key="1">
    <citation type="submission" date="2017-09" db="EMBL/GenBank/DDBJ databases">
        <title>Genomics of the genus Arcobacter.</title>
        <authorList>
            <person name="Perez-Cataluna A."/>
            <person name="Figueras M.J."/>
            <person name="Salas-Masso N."/>
        </authorList>
    </citation>
    <scope>NUCLEOTIDE SEQUENCE [LARGE SCALE GENOMIC DNA]</scope>
    <source>
        <strain evidence="3 5">CECT 7837</strain>
    </source>
</reference>
<feature type="chain" id="PRO_5044584725" evidence="1">
    <location>
        <begin position="22"/>
        <end position="365"/>
    </location>
</feature>
<feature type="signal peptide" evidence="1">
    <location>
        <begin position="1"/>
        <end position="21"/>
    </location>
</feature>
<dbReference type="PANTHER" id="PTHR41247:SF1">
    <property type="entry name" value="HTH-TYPE TRANSCRIPTIONAL REPRESSOR YCNK"/>
    <property type="match status" value="1"/>
</dbReference>
<dbReference type="Proteomes" id="UP000262582">
    <property type="component" value="Chromosome"/>
</dbReference>
<dbReference type="OrthoDB" id="982633at2"/>
<proteinExistence type="predicted"/>
<dbReference type="RefSeq" id="WP_118916790.1">
    <property type="nucleotide sequence ID" value="NZ_CP032097.1"/>
</dbReference>
<evidence type="ECO:0000313" key="5">
    <source>
        <dbReference type="Proteomes" id="UP000290588"/>
    </source>
</evidence>
<keyword evidence="1" id="KW-0732">Signal</keyword>
<evidence type="ECO:0000256" key="1">
    <source>
        <dbReference type="SAM" id="SignalP"/>
    </source>
</evidence>
<dbReference type="AlphaFoldDB" id="A0A347U6T6"/>
<name>A0A347U6T6_9BACT</name>
<evidence type="ECO:0000313" key="4">
    <source>
        <dbReference type="Proteomes" id="UP000262582"/>
    </source>
</evidence>
<evidence type="ECO:0000313" key="2">
    <source>
        <dbReference type="EMBL" id="AXX94564.1"/>
    </source>
</evidence>
<keyword evidence="4" id="KW-1185">Reference proteome</keyword>
<evidence type="ECO:0000313" key="3">
    <source>
        <dbReference type="EMBL" id="RXI28879.1"/>
    </source>
</evidence>
<dbReference type="InterPro" id="IPR008719">
    <property type="entry name" value="N2O_reductase_NosL"/>
</dbReference>
<dbReference type="EMBL" id="NXIG01000017">
    <property type="protein sequence ID" value="RXI28879.1"/>
    <property type="molecule type" value="Genomic_DNA"/>
</dbReference>
<dbReference type="EMBL" id="CP032097">
    <property type="protein sequence ID" value="AXX94564.1"/>
    <property type="molecule type" value="Genomic_DNA"/>
</dbReference>
<dbReference type="Proteomes" id="UP000290588">
    <property type="component" value="Unassembled WGS sequence"/>
</dbReference>
<dbReference type="Gene3D" id="3.30.70.2050">
    <property type="match status" value="2"/>
</dbReference>
<gene>
    <name evidence="2" type="ORF">AELL_0885</name>
    <name evidence="3" type="ORF">CP962_13120</name>
</gene>
<dbReference type="KEGG" id="aell:AELL_0885"/>
<accession>A0A347U6T6</accession>
<protein>
    <submittedName>
        <fullName evidence="3">Nitrous oxide reductase</fullName>
    </submittedName>
    <submittedName>
        <fullName evidence="2">NosL domain-containing protein</fullName>
    </submittedName>
</protein>
<reference evidence="2 4" key="2">
    <citation type="submission" date="2018-08" db="EMBL/GenBank/DDBJ databases">
        <title>Complete genome of the Arcobacter ellisii type strain LMG 26155.</title>
        <authorList>
            <person name="Miller W.G."/>
            <person name="Yee E."/>
            <person name="Bono J.L."/>
        </authorList>
    </citation>
    <scope>NUCLEOTIDE SEQUENCE [LARGE SCALE GENOMIC DNA]</scope>
    <source>
        <strain evidence="2 4">LMG 26155</strain>
    </source>
</reference>